<dbReference type="NCBIfam" id="TIGR03860">
    <property type="entry name" value="FMN_nitrolo"/>
    <property type="match status" value="1"/>
</dbReference>
<dbReference type="InterPro" id="IPR011251">
    <property type="entry name" value="Luciferase-like_dom"/>
</dbReference>
<gene>
    <name evidence="8" type="primary">ssuD_1</name>
    <name evidence="8" type="ORF">Ato02nite_016020</name>
</gene>
<dbReference type="SUPFAM" id="SSF51679">
    <property type="entry name" value="Bacterial luciferase-like"/>
    <property type="match status" value="1"/>
</dbReference>
<evidence type="ECO:0000256" key="4">
    <source>
        <dbReference type="ARBA" id="ARBA00023033"/>
    </source>
</evidence>
<dbReference type="GO" id="GO:0004497">
    <property type="term" value="F:monooxygenase activity"/>
    <property type="evidence" value="ECO:0007669"/>
    <property type="project" value="UniProtKB-KW"/>
</dbReference>
<dbReference type="GO" id="GO:0016705">
    <property type="term" value="F:oxidoreductase activity, acting on paired donors, with incorporation or reduction of molecular oxygen"/>
    <property type="evidence" value="ECO:0007669"/>
    <property type="project" value="InterPro"/>
</dbReference>
<feature type="domain" description="Luciferase-like" evidence="7">
    <location>
        <begin position="24"/>
        <end position="370"/>
    </location>
</feature>
<dbReference type="AlphaFoldDB" id="A0A919W0Z4"/>
<dbReference type="RefSeq" id="WP_213005763.1">
    <property type="nucleotide sequence ID" value="NZ_BOQN01000019.1"/>
</dbReference>
<dbReference type="InterPro" id="IPR051260">
    <property type="entry name" value="Diverse_substr_monoxygenases"/>
</dbReference>
<feature type="binding site" evidence="6">
    <location>
        <position position="145"/>
    </location>
    <ligand>
        <name>FMN</name>
        <dbReference type="ChEBI" id="CHEBI:58210"/>
    </ligand>
</feature>
<evidence type="ECO:0000313" key="8">
    <source>
        <dbReference type="EMBL" id="GIM89809.1"/>
    </source>
</evidence>
<dbReference type="PIRSF" id="PIRSF000337">
    <property type="entry name" value="NTA_MOA"/>
    <property type="match status" value="1"/>
</dbReference>
<dbReference type="Gene3D" id="3.20.20.30">
    <property type="entry name" value="Luciferase-like domain"/>
    <property type="match status" value="1"/>
</dbReference>
<feature type="binding site" evidence="6">
    <location>
        <position position="54"/>
    </location>
    <ligand>
        <name>FMN</name>
        <dbReference type="ChEBI" id="CHEBI:58210"/>
    </ligand>
</feature>
<sequence>MRQLHLNTNILNAGKHEAAWRIQDDPRGIIDIEYYRNIARIAERGTFDAVFLADGPALPDNYGRAAWNSLEPSVLLAAVGAAVENIGLIGTISTTFNDPYNVARRWATLDHVTHGRAALNFVTSQNPSTAANFGLGELPSRDERYARAEEFVDVLVQLWDSWEDGALVADRETGVFADTERVHAINYESDRFSVRGPLNVPRTPQGRPVLVQAGDGGTHLAARFADAVFTAQTVFEESRSFSRSLQTAAGKREVLVLPGLFPIVGSTEKEAWDRKELLDSFLDLDDEKAKLAAKLGLPPETLDLDRPLPYDRLESASGGSSRGFFKSTIALARAEDLTVRGILARNPGAHRQIVGTPEQIADDIERWFLGGAADGFNLNADSFPTGLEPFVDHVVPELRRRGIFRTEYTGTTLREHLGLERA</sequence>
<comment type="similarity">
    <text evidence="5">Belongs to the NtaA/SnaA/DszA monooxygenase family.</text>
</comment>
<dbReference type="InterPro" id="IPR036661">
    <property type="entry name" value="Luciferase-like_sf"/>
</dbReference>
<dbReference type="PANTHER" id="PTHR30011">
    <property type="entry name" value="ALKANESULFONATE MONOOXYGENASE-RELATED"/>
    <property type="match status" value="1"/>
</dbReference>
<dbReference type="CDD" id="cd01095">
    <property type="entry name" value="Nitrilotriacetate_monoxgenase"/>
    <property type="match status" value="1"/>
</dbReference>
<dbReference type="PANTHER" id="PTHR30011:SF16">
    <property type="entry name" value="C2H2 FINGER DOMAIN TRANSCRIPTION FACTOR (EUROFUNG)-RELATED"/>
    <property type="match status" value="1"/>
</dbReference>
<comment type="caution">
    <text evidence="8">The sequence shown here is derived from an EMBL/GenBank/DDBJ whole genome shotgun (WGS) entry which is preliminary data.</text>
</comment>
<evidence type="ECO:0000259" key="7">
    <source>
        <dbReference type="Pfam" id="PF00296"/>
    </source>
</evidence>
<protein>
    <submittedName>
        <fullName evidence="8">Monooxygenase</fullName>
    </submittedName>
</protein>
<reference evidence="8 9" key="1">
    <citation type="submission" date="2021-03" db="EMBL/GenBank/DDBJ databases">
        <title>Whole genome shotgun sequence of Actinoplanes toevensis NBRC 105298.</title>
        <authorList>
            <person name="Komaki H."/>
            <person name="Tamura T."/>
        </authorList>
    </citation>
    <scope>NUCLEOTIDE SEQUENCE [LARGE SCALE GENOMIC DNA]</scope>
    <source>
        <strain evidence="8 9">NBRC 105298</strain>
    </source>
</reference>
<evidence type="ECO:0000256" key="2">
    <source>
        <dbReference type="ARBA" id="ARBA00022643"/>
    </source>
</evidence>
<evidence type="ECO:0000256" key="1">
    <source>
        <dbReference type="ARBA" id="ARBA00022630"/>
    </source>
</evidence>
<dbReference type="InterPro" id="IPR016215">
    <property type="entry name" value="NTA_MOA"/>
</dbReference>
<dbReference type="Pfam" id="PF00296">
    <property type="entry name" value="Bac_luciferase"/>
    <property type="match status" value="1"/>
</dbReference>
<feature type="binding site" evidence="6">
    <location>
        <position position="91"/>
    </location>
    <ligand>
        <name>FMN</name>
        <dbReference type="ChEBI" id="CHEBI:58210"/>
    </ligand>
</feature>
<keyword evidence="2 6" id="KW-0288">FMN</keyword>
<evidence type="ECO:0000256" key="3">
    <source>
        <dbReference type="ARBA" id="ARBA00023002"/>
    </source>
</evidence>
<keyword evidence="3" id="KW-0560">Oxidoreductase</keyword>
<keyword evidence="9" id="KW-1185">Reference proteome</keyword>
<evidence type="ECO:0000256" key="6">
    <source>
        <dbReference type="PIRSR" id="PIRSR000337-1"/>
    </source>
</evidence>
<name>A0A919W0Z4_9ACTN</name>
<keyword evidence="1 6" id="KW-0285">Flavoprotein</keyword>
<organism evidence="8 9">
    <name type="scientific">Paractinoplanes toevensis</name>
    <dbReference type="NCBI Taxonomy" id="571911"/>
    <lineage>
        <taxon>Bacteria</taxon>
        <taxon>Bacillati</taxon>
        <taxon>Actinomycetota</taxon>
        <taxon>Actinomycetes</taxon>
        <taxon>Micromonosporales</taxon>
        <taxon>Micromonosporaceae</taxon>
        <taxon>Paractinoplanes</taxon>
    </lineage>
</organism>
<keyword evidence="4 8" id="KW-0503">Monooxygenase</keyword>
<dbReference type="EMBL" id="BOQN01000019">
    <property type="protein sequence ID" value="GIM89809.1"/>
    <property type="molecule type" value="Genomic_DNA"/>
</dbReference>
<dbReference type="Proteomes" id="UP000677082">
    <property type="component" value="Unassembled WGS sequence"/>
</dbReference>
<evidence type="ECO:0000256" key="5">
    <source>
        <dbReference type="ARBA" id="ARBA00033748"/>
    </source>
</evidence>
<accession>A0A919W0Z4</accession>
<proteinExistence type="inferred from homology"/>
<evidence type="ECO:0000313" key="9">
    <source>
        <dbReference type="Proteomes" id="UP000677082"/>
    </source>
</evidence>